<evidence type="ECO:0000256" key="1">
    <source>
        <dbReference type="ARBA" id="ARBA00023015"/>
    </source>
</evidence>
<dbReference type="CDD" id="cd06267">
    <property type="entry name" value="PBP1_LacI_sugar_binding-like"/>
    <property type="match status" value="1"/>
</dbReference>
<evidence type="ECO:0000256" key="2">
    <source>
        <dbReference type="ARBA" id="ARBA00023125"/>
    </source>
</evidence>
<organism evidence="5 6">
    <name type="scientific">Ravibacter arvi</name>
    <dbReference type="NCBI Taxonomy" id="2051041"/>
    <lineage>
        <taxon>Bacteria</taxon>
        <taxon>Pseudomonadati</taxon>
        <taxon>Bacteroidota</taxon>
        <taxon>Cytophagia</taxon>
        <taxon>Cytophagales</taxon>
        <taxon>Spirosomataceae</taxon>
        <taxon>Ravibacter</taxon>
    </lineage>
</organism>
<feature type="domain" description="HTH lacI-type" evidence="4">
    <location>
        <begin position="18"/>
        <end position="72"/>
    </location>
</feature>
<evidence type="ECO:0000259" key="4">
    <source>
        <dbReference type="PROSITE" id="PS50932"/>
    </source>
</evidence>
<dbReference type="EMBL" id="BAABEY010000018">
    <property type="protein sequence ID" value="GAA4438104.1"/>
    <property type="molecule type" value="Genomic_DNA"/>
</dbReference>
<evidence type="ECO:0000256" key="3">
    <source>
        <dbReference type="ARBA" id="ARBA00023163"/>
    </source>
</evidence>
<dbReference type="SUPFAM" id="SSF53822">
    <property type="entry name" value="Periplasmic binding protein-like I"/>
    <property type="match status" value="1"/>
</dbReference>
<proteinExistence type="predicted"/>
<dbReference type="InterPro" id="IPR000843">
    <property type="entry name" value="HTH_LacI"/>
</dbReference>
<keyword evidence="2 5" id="KW-0238">DNA-binding</keyword>
<accession>A0ABP8LXK7</accession>
<dbReference type="Gene3D" id="1.10.260.40">
    <property type="entry name" value="lambda repressor-like DNA-binding domains"/>
    <property type="match status" value="1"/>
</dbReference>
<name>A0ABP8LXK7_9BACT</name>
<dbReference type="Pfam" id="PF00356">
    <property type="entry name" value="LacI"/>
    <property type="match status" value="1"/>
</dbReference>
<dbReference type="PROSITE" id="PS50932">
    <property type="entry name" value="HTH_LACI_2"/>
    <property type="match status" value="1"/>
</dbReference>
<evidence type="ECO:0000313" key="6">
    <source>
        <dbReference type="Proteomes" id="UP001501508"/>
    </source>
</evidence>
<gene>
    <name evidence="5" type="ORF">GCM10023091_18250</name>
</gene>
<dbReference type="GO" id="GO:0003677">
    <property type="term" value="F:DNA binding"/>
    <property type="evidence" value="ECO:0007669"/>
    <property type="project" value="UniProtKB-KW"/>
</dbReference>
<dbReference type="Gene3D" id="3.40.50.2300">
    <property type="match status" value="2"/>
</dbReference>
<dbReference type="InterPro" id="IPR010982">
    <property type="entry name" value="Lambda_DNA-bd_dom_sf"/>
</dbReference>
<comment type="caution">
    <text evidence="5">The sequence shown here is derived from an EMBL/GenBank/DDBJ whole genome shotgun (WGS) entry which is preliminary data.</text>
</comment>
<keyword evidence="3" id="KW-0804">Transcription</keyword>
<dbReference type="SMART" id="SM00354">
    <property type="entry name" value="HTH_LACI"/>
    <property type="match status" value="1"/>
</dbReference>
<keyword evidence="1" id="KW-0805">Transcription regulation</keyword>
<dbReference type="PANTHER" id="PTHR30146">
    <property type="entry name" value="LACI-RELATED TRANSCRIPTIONAL REPRESSOR"/>
    <property type="match status" value="1"/>
</dbReference>
<dbReference type="InterPro" id="IPR028082">
    <property type="entry name" value="Peripla_BP_I"/>
</dbReference>
<protein>
    <submittedName>
        <fullName evidence="5">LacI family DNA-binding transcriptional regulator</fullName>
    </submittedName>
</protein>
<dbReference type="Pfam" id="PF13377">
    <property type="entry name" value="Peripla_BP_3"/>
    <property type="match status" value="1"/>
</dbReference>
<dbReference type="CDD" id="cd01392">
    <property type="entry name" value="HTH_LacI"/>
    <property type="match status" value="1"/>
</dbReference>
<reference evidence="6" key="1">
    <citation type="journal article" date="2019" name="Int. J. Syst. Evol. Microbiol.">
        <title>The Global Catalogue of Microorganisms (GCM) 10K type strain sequencing project: providing services to taxonomists for standard genome sequencing and annotation.</title>
        <authorList>
            <consortium name="The Broad Institute Genomics Platform"/>
            <consortium name="The Broad Institute Genome Sequencing Center for Infectious Disease"/>
            <person name="Wu L."/>
            <person name="Ma J."/>
        </authorList>
    </citation>
    <scope>NUCLEOTIDE SEQUENCE [LARGE SCALE GENOMIC DNA]</scope>
    <source>
        <strain evidence="6">JCM 31920</strain>
    </source>
</reference>
<dbReference type="InterPro" id="IPR046335">
    <property type="entry name" value="LacI/GalR-like_sensor"/>
</dbReference>
<keyword evidence="6" id="KW-1185">Reference proteome</keyword>
<evidence type="ECO:0000313" key="5">
    <source>
        <dbReference type="EMBL" id="GAA4438104.1"/>
    </source>
</evidence>
<dbReference type="SUPFAM" id="SSF47413">
    <property type="entry name" value="lambda repressor-like DNA-binding domains"/>
    <property type="match status" value="1"/>
</dbReference>
<dbReference type="PANTHER" id="PTHR30146:SF109">
    <property type="entry name" value="HTH-TYPE TRANSCRIPTIONAL REGULATOR GALS"/>
    <property type="match status" value="1"/>
</dbReference>
<sequence length="349" mass="38484">MKIHTLMLRQGKNRKRPTTIKDIAKALNISVSTVSRAIRDTYDVGQETRSKVLEMAAQLKYRPNLNATGLVKSSTKKIGVVIPAITNYYFSTVITGMKDVARENDFQLVLYISDDSSSSEADILRNLSVHSVDGLLICLSSETTDYELFAELMEDGLPIVFFDRVPSEINTSKVVQDDFNGAYRATTHLVRQGYRRLAHITGPSGLQLTEDRLAGFVAALRDAQIQLNPDWVIHSGFSRQHGFEDTLLLSAMSERPDAIFAVNDPKAIGAMLACRTNDIVVGAEMGVIGFTNDPVAEIVTPTLSSVAEPAYEIGRKSCELLLKHIKKENFPGETAVLSGELFVRDSTKK</sequence>
<dbReference type="Proteomes" id="UP001501508">
    <property type="component" value="Unassembled WGS sequence"/>
</dbReference>